<accession>A0A9R1TS19</accession>
<evidence type="ECO:0000256" key="6">
    <source>
        <dbReference type="ARBA" id="ARBA00023157"/>
    </source>
</evidence>
<evidence type="ECO:0000256" key="3">
    <source>
        <dbReference type="ARBA" id="ARBA00012646"/>
    </source>
</evidence>
<evidence type="ECO:0000313" key="10">
    <source>
        <dbReference type="RefSeq" id="XP_011314220.1"/>
    </source>
</evidence>
<proteinExistence type="inferred from homology"/>
<dbReference type="KEGG" id="fas:105273466"/>
<keyword evidence="9" id="KW-1185">Reference proteome</keyword>
<keyword evidence="7" id="KW-0325">Glycoprotein</keyword>
<keyword evidence="6" id="KW-1015">Disulfide bond</keyword>
<dbReference type="Gene3D" id="3.40.50.1240">
    <property type="entry name" value="Phosphoglycerate mutase-like"/>
    <property type="match status" value="1"/>
</dbReference>
<name>A0A9R1TS19_9HYME</name>
<evidence type="ECO:0000256" key="2">
    <source>
        <dbReference type="ARBA" id="ARBA00005375"/>
    </source>
</evidence>
<dbReference type="InterPro" id="IPR000560">
    <property type="entry name" value="His_Pase_clade-2"/>
</dbReference>
<evidence type="ECO:0000256" key="1">
    <source>
        <dbReference type="ARBA" id="ARBA00000032"/>
    </source>
</evidence>
<protein>
    <recommendedName>
        <fullName evidence="3">acid phosphatase</fullName>
        <ecNumber evidence="3">3.1.3.2</ecNumber>
    </recommendedName>
</protein>
<evidence type="ECO:0000313" key="9">
    <source>
        <dbReference type="Proteomes" id="UP000694866"/>
    </source>
</evidence>
<dbReference type="GO" id="GO:0003993">
    <property type="term" value="F:acid phosphatase activity"/>
    <property type="evidence" value="ECO:0007669"/>
    <property type="project" value="UniProtKB-EC"/>
</dbReference>
<organism evidence="9 10">
    <name type="scientific">Fopius arisanus</name>
    <dbReference type="NCBI Taxonomy" id="64838"/>
    <lineage>
        <taxon>Eukaryota</taxon>
        <taxon>Metazoa</taxon>
        <taxon>Ecdysozoa</taxon>
        <taxon>Arthropoda</taxon>
        <taxon>Hexapoda</taxon>
        <taxon>Insecta</taxon>
        <taxon>Pterygota</taxon>
        <taxon>Neoptera</taxon>
        <taxon>Endopterygota</taxon>
        <taxon>Hymenoptera</taxon>
        <taxon>Apocrita</taxon>
        <taxon>Ichneumonoidea</taxon>
        <taxon>Braconidae</taxon>
        <taxon>Opiinae</taxon>
        <taxon>Fopius</taxon>
    </lineage>
</organism>
<comment type="similarity">
    <text evidence="2">Belongs to the histidine acid phosphatase family.</text>
</comment>
<dbReference type="PANTHER" id="PTHR11567">
    <property type="entry name" value="ACID PHOSPHATASE-RELATED"/>
    <property type="match status" value="1"/>
</dbReference>
<dbReference type="EC" id="3.1.3.2" evidence="3"/>
<keyword evidence="4 8" id="KW-0732">Signal</keyword>
<evidence type="ECO:0000256" key="5">
    <source>
        <dbReference type="ARBA" id="ARBA00022801"/>
    </source>
</evidence>
<dbReference type="InterPro" id="IPR029033">
    <property type="entry name" value="His_PPase_superfam"/>
</dbReference>
<evidence type="ECO:0000256" key="8">
    <source>
        <dbReference type="SAM" id="SignalP"/>
    </source>
</evidence>
<dbReference type="Proteomes" id="UP000694866">
    <property type="component" value="Unplaced"/>
</dbReference>
<dbReference type="RefSeq" id="XP_011314220.1">
    <property type="nucleotide sequence ID" value="XM_011315918.1"/>
</dbReference>
<sequence length="364" mass="42132">MRTVTYNCLLLSLLLIKSDGIDYKFVNVIFRHGDRTPQNNSYEIFPTSEYAKYRFDPYGYGQLTNKGKRNAYQLGIDIRDYYSQFLNDLYHPEEISAQSSDADRTKMSLQLVMAGIFPPSSAQSWNCKLNWQPVVTNYIPRDDDYVLNFLKCPNFKKEHDAVKKLPEVVEKVSQYSTFAKQLSEWTGVPITPTKHFVQIYHALTMLDHMGFASPHWSSRFYPEGLLLDGVALDFEILNYNERLRALSGGMVLKKFIDNMVAAADPNSNSRLKMELFSAHEVNIVAILKILGVYEKHFPDYSSAVFVELLKENNEYYVNIDYYLNPSSKRIHLPIPDCEPKCSLKRFIELFKDKLPKAEDMKCKV</sequence>
<dbReference type="CDD" id="cd07061">
    <property type="entry name" value="HP_HAP_like"/>
    <property type="match status" value="1"/>
</dbReference>
<dbReference type="SUPFAM" id="SSF53254">
    <property type="entry name" value="Phosphoglycerate mutase-like"/>
    <property type="match status" value="1"/>
</dbReference>
<keyword evidence="5" id="KW-0378">Hydrolase</keyword>
<comment type="catalytic activity">
    <reaction evidence="1">
        <text>a phosphate monoester + H2O = an alcohol + phosphate</text>
        <dbReference type="Rhea" id="RHEA:15017"/>
        <dbReference type="ChEBI" id="CHEBI:15377"/>
        <dbReference type="ChEBI" id="CHEBI:30879"/>
        <dbReference type="ChEBI" id="CHEBI:43474"/>
        <dbReference type="ChEBI" id="CHEBI:67140"/>
        <dbReference type="EC" id="3.1.3.2"/>
    </reaction>
</comment>
<evidence type="ECO:0000256" key="7">
    <source>
        <dbReference type="ARBA" id="ARBA00023180"/>
    </source>
</evidence>
<feature type="chain" id="PRO_5040213672" description="acid phosphatase" evidence="8">
    <location>
        <begin position="21"/>
        <end position="364"/>
    </location>
</feature>
<evidence type="ECO:0000256" key="4">
    <source>
        <dbReference type="ARBA" id="ARBA00022729"/>
    </source>
</evidence>
<dbReference type="Pfam" id="PF00328">
    <property type="entry name" value="His_Phos_2"/>
    <property type="match status" value="1"/>
</dbReference>
<dbReference type="OrthoDB" id="10257284at2759"/>
<reference evidence="10" key="1">
    <citation type="submission" date="2025-08" db="UniProtKB">
        <authorList>
            <consortium name="RefSeq"/>
        </authorList>
    </citation>
    <scope>IDENTIFICATION</scope>
    <source>
        <strain evidence="10">USDA-PBARC FA_bdor</strain>
        <tissue evidence="10">Whole organism</tissue>
    </source>
</reference>
<gene>
    <name evidence="10" type="primary">LOC105273466</name>
</gene>
<dbReference type="GeneID" id="105273466"/>
<dbReference type="AlphaFoldDB" id="A0A9R1TS19"/>
<dbReference type="InterPro" id="IPR050645">
    <property type="entry name" value="Histidine_acid_phosphatase"/>
</dbReference>
<feature type="signal peptide" evidence="8">
    <location>
        <begin position="1"/>
        <end position="20"/>
    </location>
</feature>
<dbReference type="PANTHER" id="PTHR11567:SF211">
    <property type="entry name" value="PROSTATIC ACID PHOSPHATASE"/>
    <property type="match status" value="1"/>
</dbReference>